<dbReference type="EMBL" id="SNSC02000023">
    <property type="protein sequence ID" value="TID14201.1"/>
    <property type="molecule type" value="Genomic_DNA"/>
</dbReference>
<dbReference type="STRING" id="86259.A0A4Z1NFP9"/>
<proteinExistence type="predicted"/>
<gene>
    <name evidence="3" type="ORF">E6O75_ATG09280</name>
</gene>
<accession>A0A4Z1NFP9</accession>
<organism evidence="3 4">
    <name type="scientific">Venturia nashicola</name>
    <dbReference type="NCBI Taxonomy" id="86259"/>
    <lineage>
        <taxon>Eukaryota</taxon>
        <taxon>Fungi</taxon>
        <taxon>Dikarya</taxon>
        <taxon>Ascomycota</taxon>
        <taxon>Pezizomycotina</taxon>
        <taxon>Dothideomycetes</taxon>
        <taxon>Pleosporomycetidae</taxon>
        <taxon>Venturiales</taxon>
        <taxon>Venturiaceae</taxon>
        <taxon>Venturia</taxon>
    </lineage>
</organism>
<evidence type="ECO:0000256" key="2">
    <source>
        <dbReference type="SAM" id="MobiDB-lite"/>
    </source>
</evidence>
<evidence type="ECO:0000313" key="3">
    <source>
        <dbReference type="EMBL" id="TID14201.1"/>
    </source>
</evidence>
<keyword evidence="1" id="KW-0175">Coiled coil</keyword>
<feature type="coiled-coil region" evidence="1">
    <location>
        <begin position="100"/>
        <end position="141"/>
    </location>
</feature>
<evidence type="ECO:0000256" key="1">
    <source>
        <dbReference type="SAM" id="Coils"/>
    </source>
</evidence>
<feature type="region of interest" description="Disordered" evidence="2">
    <location>
        <begin position="196"/>
        <end position="221"/>
    </location>
</feature>
<comment type="caution">
    <text evidence="3">The sequence shown here is derived from an EMBL/GenBank/DDBJ whole genome shotgun (WGS) entry which is preliminary data.</text>
</comment>
<evidence type="ECO:0000313" key="4">
    <source>
        <dbReference type="Proteomes" id="UP000298493"/>
    </source>
</evidence>
<dbReference type="AlphaFoldDB" id="A0A4Z1NFP9"/>
<sequence length="232" mass="26927">MCGEHYIQNIVVATTMWGTIPSTSMEEALAREAELYTSKSFWGDMIKRGARYIRWDASSEDAQDIVEKCLTKSEAPPLAILLELTNGITQEETSAGQILTEQIRQRRESERAELEEEQEVNKALLIRKTDLEEQVNNAIMENQRQYEIARTAPPPTSYHERRQWEQGFGPVNVVDGYLQPVNFYPAQDERMRAQQVQVQSQNQGRHVLRRRRASGSDTGKKPWYEMTLRKWH</sequence>
<protein>
    <submittedName>
        <fullName evidence="3">Uncharacterized protein</fullName>
    </submittedName>
</protein>
<name>A0A4Z1NFP9_9PEZI</name>
<reference evidence="3 4" key="1">
    <citation type="submission" date="2019-04" db="EMBL/GenBank/DDBJ databases">
        <title>High contiguity whole genome sequence and gene annotation resource for two Venturia nashicola isolates.</title>
        <authorList>
            <person name="Prokchorchik M."/>
            <person name="Won K."/>
            <person name="Lee Y."/>
            <person name="Choi E.D."/>
            <person name="Segonzac C."/>
            <person name="Sohn K.H."/>
        </authorList>
    </citation>
    <scope>NUCLEOTIDE SEQUENCE [LARGE SCALE GENOMIC DNA]</scope>
    <source>
        <strain evidence="3 4">PRI2</strain>
    </source>
</reference>
<dbReference type="Proteomes" id="UP000298493">
    <property type="component" value="Unassembled WGS sequence"/>
</dbReference>
<keyword evidence="4" id="KW-1185">Reference proteome</keyword>